<dbReference type="AlphaFoldDB" id="A0A2G8Y2J7"/>
<evidence type="ECO:0000313" key="3">
    <source>
        <dbReference type="EMBL" id="PIM01505.1"/>
    </source>
</evidence>
<feature type="transmembrane region" description="Helical" evidence="2">
    <location>
        <begin position="126"/>
        <end position="155"/>
    </location>
</feature>
<protein>
    <submittedName>
        <fullName evidence="3">Putative transmembrane protein</fullName>
    </submittedName>
</protein>
<dbReference type="Proteomes" id="UP000236343">
    <property type="component" value="Unassembled WGS sequence"/>
</dbReference>
<accession>A0A2G8Y2J7</accession>
<reference evidence="3 4" key="1">
    <citation type="journal article" date="2016" name="Nat. Commun.">
        <title>Local admixture of amplified and diversified secreted pathogenesis determinants shapes mosaic Toxoplasma gondii genomes.</title>
        <authorList>
            <person name="Lorenzi H."/>
            <person name="Khan A."/>
            <person name="Behnke M.S."/>
            <person name="Namasivayam S."/>
            <person name="Swapna L.S."/>
            <person name="Hadjithomas M."/>
            <person name="Karamycheva S."/>
            <person name="Pinney D."/>
            <person name="Brunk B.P."/>
            <person name="Ajioka J.W."/>
            <person name="Ajzenberg D."/>
            <person name="Boothroyd J.C."/>
            <person name="Boyle J.P."/>
            <person name="Darde M.L."/>
            <person name="Diaz-Miranda M.A."/>
            <person name="Dubey J.P."/>
            <person name="Fritz H.M."/>
            <person name="Gennari S.M."/>
            <person name="Gregory B.D."/>
            <person name="Kim K."/>
            <person name="Saeij J.P."/>
            <person name="Su C."/>
            <person name="White M.W."/>
            <person name="Zhu X.Q."/>
            <person name="Howe D.K."/>
            <person name="Rosenthal B.M."/>
            <person name="Grigg M.E."/>
            <person name="Parkinson J."/>
            <person name="Liu L."/>
            <person name="Kissinger J.C."/>
            <person name="Roos D.S."/>
            <person name="Sibley L.D."/>
        </authorList>
    </citation>
    <scope>NUCLEOTIDE SEQUENCE [LARGE SCALE GENOMIC DNA]</scope>
    <source>
        <strain evidence="3 4">COUG</strain>
    </source>
</reference>
<keyword evidence="2" id="KW-1133">Transmembrane helix</keyword>
<keyword evidence="2 3" id="KW-0812">Transmembrane</keyword>
<feature type="compositionally biased region" description="Basic and acidic residues" evidence="1">
    <location>
        <begin position="56"/>
        <end position="109"/>
    </location>
</feature>
<organism evidence="3 4">
    <name type="scientific">Toxoplasma gondii COUG</name>
    <dbReference type="NCBI Taxonomy" id="1074873"/>
    <lineage>
        <taxon>Eukaryota</taxon>
        <taxon>Sar</taxon>
        <taxon>Alveolata</taxon>
        <taxon>Apicomplexa</taxon>
        <taxon>Conoidasida</taxon>
        <taxon>Coccidia</taxon>
        <taxon>Eucoccidiorida</taxon>
        <taxon>Eimeriorina</taxon>
        <taxon>Sarcocystidae</taxon>
        <taxon>Toxoplasma</taxon>
    </lineage>
</organism>
<gene>
    <name evidence="3" type="ORF">TGCOUG_291320</name>
</gene>
<dbReference type="VEuPathDB" id="ToxoDB:TGCOUG_291320"/>
<sequence length="391" mass="42120">MFSPHPPRGEGLGTVPSVGPLGRDEAALPGAHGPQGGPWGPSGPEGPAPSGLGVLEGREETRRETEWGEGRGAERDFEGFEARREEEDVFRDRGERSASAEAARDSRREEKKRKAGRDKAERKENVAWVVSVYTVVLLLLFLACAVAGVFVGIIVTSPTVRVATSALRLDGTSNENEADVYGSPSVWHFRVNAAGNLEMGGNVTFALPLINPSIFTLDFAVDELSVFYYPIGKSFQCLLYHGGIIGDEEQPLFLHRELIANPTNGNSSRYISPLSLSVKPTDGSISEEATFRIQTAFGVEVPAASLPEVKPIFDDCRQHQTLIYAVEVGAAYSNSPLTRVQMPGPIEVVAALACSIGPGVEALFSRVDRVFKSVILANLENKDLVFDSGVP</sequence>
<comment type="caution">
    <text evidence="3">The sequence shown here is derived from an EMBL/GenBank/DDBJ whole genome shotgun (WGS) entry which is preliminary data.</text>
</comment>
<evidence type="ECO:0000256" key="1">
    <source>
        <dbReference type="SAM" id="MobiDB-lite"/>
    </source>
</evidence>
<proteinExistence type="predicted"/>
<keyword evidence="2" id="KW-0472">Membrane</keyword>
<evidence type="ECO:0000256" key="2">
    <source>
        <dbReference type="SAM" id="Phobius"/>
    </source>
</evidence>
<feature type="region of interest" description="Disordered" evidence="1">
    <location>
        <begin position="1"/>
        <end position="118"/>
    </location>
</feature>
<name>A0A2G8Y2J7_TOXGO</name>
<dbReference type="EMBL" id="AGQR02001532">
    <property type="protein sequence ID" value="PIM01505.1"/>
    <property type="molecule type" value="Genomic_DNA"/>
</dbReference>
<evidence type="ECO:0000313" key="4">
    <source>
        <dbReference type="Proteomes" id="UP000236343"/>
    </source>
</evidence>